<gene>
    <name evidence="6" type="ORF">LY90DRAFT_509230</name>
</gene>
<dbReference type="InterPro" id="IPR013126">
    <property type="entry name" value="Hsp_70_fam"/>
</dbReference>
<evidence type="ECO:0000256" key="2">
    <source>
        <dbReference type="ARBA" id="ARBA00022741"/>
    </source>
</evidence>
<dbReference type="Gene3D" id="1.20.1270.10">
    <property type="match status" value="6"/>
</dbReference>
<evidence type="ECO:0000256" key="1">
    <source>
        <dbReference type="ARBA" id="ARBA00007381"/>
    </source>
</evidence>
<keyword evidence="2" id="KW-0547">Nucleotide-binding</keyword>
<proteinExistence type="inferred from homology"/>
<comment type="caution">
    <text evidence="6">The sequence shown here is derived from an EMBL/GenBank/DDBJ whole genome shotgun (WGS) entry which is preliminary data.</text>
</comment>
<dbReference type="FunFam" id="3.30.30.30:FF:000005">
    <property type="entry name" value="Heat shock protein ssb1"/>
    <property type="match status" value="1"/>
</dbReference>
<sequence>MVKCPAIGIDLGTSSSRIGKRKTPSYVSFTNSECLVGDRAFYQVGKNYKNTVFDIKRLIGRDFNDLNIYYDEKYRSFKVIEKDKRAYILIESKNETKNITPIELYSMILTKMKETAENYLCQSVSDAVITVPAYFNNAQRIATMKAAAIAGLNVLQIINEPTAAALAYGLNKKINREENLLIVDLGGGTFDVTLLTINNHSYKVKATAGDTHLGGEDFTNRLIDYFVKEFKEKYEKDPSTNPKSLRRLRIECEKIKISLTSFTEAQIDIDYLYDDIDFSSSITRSCFEKISSDLFEKIENTIKLVIDDSGLDKSEINEIILVGGSTRIPKVRNIITTLFDNKEINKTVDVDEAVTYGAAIQAFLLSGETEISEQIKDITISDVVSHSTSIRCIDDRENIIKYNSSIPKEKRIEWTIPSDQDSISFKIYEGKNQLLKDNYLLNEVIINKKSSLSSTIKINITFSVDINGILNFSVDDYHQLKKIISINSKNKMLNSDEIERIKQNALEKIKDKEKENERIKCMNQLDEYVFKLKTITENEKNIYVIPLDDIKDISNSINNTIEWIKDNQNASKEDYEQKKNELTEIHNHFKELYSHYHKLHKEKYDEKEKERIECKNCLVKNANDFKVYIENEKNRHGIPLEDINNINNSINEVIMWIKNNQNSSKEDYDKKNYELIEIQNYFQKLYSQYHKEIYDEKEMERIKFMNYINKYAYKLKAYIEKENNTHGIPPDLIKDINSSINDIIEWIKDNQDASVDDYEKKKNELIGIHNLLKQNAFEKIKDKEKENERIKCMNQLGEYANKLRIYIENEKNTQGIPPDVIKSVNNSINDTIEWIKDNQNATKEDFEKKNNELIEVHNHLKELYSHCHKSYKENYDEKEKERIEYMNYIIKYANNLKSYIENEKYMYGTSQEDINNINNSINDMIKWIKDNQIASKEEYEKKNYELIEIHNHLQKLYKNDFKEYFYIIKAFIENNMDRYEIPPAVKKYTNNFIKYMNEWRKYYKDASIDDYKKNKNKLHNCVNDIIEWDKVIKDANKEDSKKFKKKIKTAFGNYNDDENERIKSMNDLVEFTYDLKMYIEDERNFYGISPDDIKNLTDNISKTIKWMKNNRNASKEDYYYYLNMLSESENSIFQNEY</sequence>
<keyword evidence="5" id="KW-0175">Coiled coil</keyword>
<evidence type="ECO:0000313" key="7">
    <source>
        <dbReference type="Proteomes" id="UP000193920"/>
    </source>
</evidence>
<dbReference type="PROSITE" id="PS00297">
    <property type="entry name" value="HSP70_1"/>
    <property type="match status" value="1"/>
</dbReference>
<name>A0A1Y2CI02_9FUNG</name>
<keyword evidence="7" id="KW-1185">Reference proteome</keyword>
<dbReference type="CDD" id="cd24028">
    <property type="entry name" value="ASKHA_NBD_HSP70_HSPA1-like"/>
    <property type="match status" value="1"/>
</dbReference>
<keyword evidence="4" id="KW-0143">Chaperone</keyword>
<dbReference type="InterPro" id="IPR029048">
    <property type="entry name" value="HSP70_C_sf"/>
</dbReference>
<feature type="coiled-coil region" evidence="5">
    <location>
        <begin position="495"/>
        <end position="522"/>
    </location>
</feature>
<feature type="coiled-coil region" evidence="5">
    <location>
        <begin position="836"/>
        <end position="863"/>
    </location>
</feature>
<dbReference type="OrthoDB" id="2401965at2759"/>
<accession>A0A1Y2CI02</accession>
<dbReference type="EMBL" id="MCOG01000107">
    <property type="protein sequence ID" value="ORY46678.1"/>
    <property type="molecule type" value="Genomic_DNA"/>
</dbReference>
<dbReference type="InterPro" id="IPR029047">
    <property type="entry name" value="HSP70_peptide-bd_sf"/>
</dbReference>
<dbReference type="Gene3D" id="2.60.34.10">
    <property type="entry name" value="Substrate Binding Domain Of DNAk, Chain A, domain 1"/>
    <property type="match status" value="1"/>
</dbReference>
<evidence type="ECO:0000313" key="6">
    <source>
        <dbReference type="EMBL" id="ORY46678.1"/>
    </source>
</evidence>
<evidence type="ECO:0000256" key="3">
    <source>
        <dbReference type="ARBA" id="ARBA00022840"/>
    </source>
</evidence>
<keyword evidence="3" id="KW-0067">ATP-binding</keyword>
<organism evidence="6 7">
    <name type="scientific">Neocallimastix californiae</name>
    <dbReference type="NCBI Taxonomy" id="1754190"/>
    <lineage>
        <taxon>Eukaryota</taxon>
        <taxon>Fungi</taxon>
        <taxon>Fungi incertae sedis</taxon>
        <taxon>Chytridiomycota</taxon>
        <taxon>Chytridiomycota incertae sedis</taxon>
        <taxon>Neocallimastigomycetes</taxon>
        <taxon>Neocallimastigales</taxon>
        <taxon>Neocallimastigaceae</taxon>
        <taxon>Neocallimastix</taxon>
    </lineage>
</organism>
<dbReference type="Gene3D" id="3.30.420.40">
    <property type="match status" value="2"/>
</dbReference>
<dbReference type="Pfam" id="PF00012">
    <property type="entry name" value="HSP70"/>
    <property type="match status" value="1"/>
</dbReference>
<reference evidence="6 7" key="1">
    <citation type="submission" date="2016-08" db="EMBL/GenBank/DDBJ databases">
        <title>A Parts List for Fungal Cellulosomes Revealed by Comparative Genomics.</title>
        <authorList>
            <consortium name="DOE Joint Genome Institute"/>
            <person name="Haitjema C.H."/>
            <person name="Gilmore S.P."/>
            <person name="Henske J.K."/>
            <person name="Solomon K.V."/>
            <person name="De Groot R."/>
            <person name="Kuo A."/>
            <person name="Mondo S.J."/>
            <person name="Salamov A.A."/>
            <person name="Labutti K."/>
            <person name="Zhao Z."/>
            <person name="Chiniquy J."/>
            <person name="Barry K."/>
            <person name="Brewer H.M."/>
            <person name="Purvine S.O."/>
            <person name="Wright A.T."/>
            <person name="Boxma B."/>
            <person name="Van Alen T."/>
            <person name="Hackstein J.H."/>
            <person name="Baker S.E."/>
            <person name="Grigoriev I.V."/>
            <person name="O'Malley M.A."/>
        </authorList>
    </citation>
    <scope>NUCLEOTIDE SEQUENCE [LARGE SCALE GENOMIC DNA]</scope>
    <source>
        <strain evidence="6 7">G1</strain>
    </source>
</reference>
<dbReference type="Proteomes" id="UP000193920">
    <property type="component" value="Unassembled WGS sequence"/>
</dbReference>
<dbReference type="SUPFAM" id="SSF100920">
    <property type="entry name" value="Heat shock protein 70kD (HSP70), peptide-binding domain"/>
    <property type="match status" value="1"/>
</dbReference>
<dbReference type="GO" id="GO:0005524">
    <property type="term" value="F:ATP binding"/>
    <property type="evidence" value="ECO:0007669"/>
    <property type="project" value="UniProtKB-KW"/>
</dbReference>
<dbReference type="STRING" id="1754190.A0A1Y2CI02"/>
<dbReference type="PANTHER" id="PTHR19375">
    <property type="entry name" value="HEAT SHOCK PROTEIN 70KDA"/>
    <property type="match status" value="1"/>
</dbReference>
<dbReference type="SUPFAM" id="SSF53067">
    <property type="entry name" value="Actin-like ATPase domain"/>
    <property type="match status" value="2"/>
</dbReference>
<dbReference type="GO" id="GO:0140662">
    <property type="term" value="F:ATP-dependent protein folding chaperone"/>
    <property type="evidence" value="ECO:0007669"/>
    <property type="project" value="InterPro"/>
</dbReference>
<dbReference type="PROSITE" id="PS00329">
    <property type="entry name" value="HSP70_2"/>
    <property type="match status" value="1"/>
</dbReference>
<protein>
    <submittedName>
        <fullName evidence="6">HSP70-domain-containing protein</fullName>
    </submittedName>
</protein>
<comment type="similarity">
    <text evidence="1">Belongs to the heat shock protein 70 family.</text>
</comment>
<dbReference type="FunFam" id="3.90.640.10:FF:000010">
    <property type="entry name" value="heat shock 70 kDa protein 14"/>
    <property type="match status" value="1"/>
</dbReference>
<feature type="coiled-coil region" evidence="5">
    <location>
        <begin position="565"/>
        <end position="592"/>
    </location>
</feature>
<dbReference type="Gene3D" id="3.30.30.30">
    <property type="match status" value="1"/>
</dbReference>
<dbReference type="AlphaFoldDB" id="A0A1Y2CI02"/>
<dbReference type="Gene3D" id="3.90.640.10">
    <property type="entry name" value="Actin, Chain A, domain 4"/>
    <property type="match status" value="1"/>
</dbReference>
<evidence type="ECO:0000256" key="5">
    <source>
        <dbReference type="SAM" id="Coils"/>
    </source>
</evidence>
<dbReference type="InterPro" id="IPR018181">
    <property type="entry name" value="Heat_shock_70_CS"/>
</dbReference>
<dbReference type="PRINTS" id="PR00301">
    <property type="entry name" value="HEATSHOCK70"/>
</dbReference>
<dbReference type="SUPFAM" id="SSF100934">
    <property type="entry name" value="Heat shock protein 70kD (HSP70), C-terminal subdomain"/>
    <property type="match status" value="6"/>
</dbReference>
<dbReference type="InterPro" id="IPR043129">
    <property type="entry name" value="ATPase_NBD"/>
</dbReference>
<evidence type="ECO:0000256" key="4">
    <source>
        <dbReference type="ARBA" id="ARBA00023186"/>
    </source>
</evidence>